<keyword evidence="7 15" id="KW-0507">mRNA processing</keyword>
<dbReference type="PANTHER" id="PTHR11207">
    <property type="entry name" value="RIBONUCLEASE III"/>
    <property type="match status" value="1"/>
</dbReference>
<dbReference type="PROSITE" id="PS50142">
    <property type="entry name" value="RNASE_3_2"/>
    <property type="match status" value="1"/>
</dbReference>
<evidence type="ECO:0000256" key="7">
    <source>
        <dbReference type="ARBA" id="ARBA00022664"/>
    </source>
</evidence>
<protein>
    <recommendedName>
        <fullName evidence="15">Ribonuclease 3</fullName>
        <ecNumber evidence="15">3.1.26.3</ecNumber>
    </recommendedName>
    <alternativeName>
        <fullName evidence="15">Ribonuclease III</fullName>
        <shortName evidence="15">RNase III</shortName>
    </alternativeName>
</protein>
<keyword evidence="9 15" id="KW-0540">Nuclease</keyword>
<keyword evidence="5 15" id="KW-0963">Cytoplasm</keyword>
<keyword evidence="11 15" id="KW-0255">Endonuclease</keyword>
<comment type="subunit">
    <text evidence="4 15">Homodimer.</text>
</comment>
<comment type="catalytic activity">
    <reaction evidence="1 15">
        <text>Endonucleolytic cleavage to 5'-phosphomonoester.</text>
        <dbReference type="EC" id="3.1.26.3"/>
    </reaction>
</comment>
<evidence type="ECO:0000259" key="17">
    <source>
        <dbReference type="PROSITE" id="PS50142"/>
    </source>
</evidence>
<keyword evidence="13 15" id="KW-0460">Magnesium</keyword>
<evidence type="ECO:0000256" key="11">
    <source>
        <dbReference type="ARBA" id="ARBA00022759"/>
    </source>
</evidence>
<dbReference type="Pfam" id="PF00035">
    <property type="entry name" value="dsrm"/>
    <property type="match status" value="1"/>
</dbReference>
<comment type="function">
    <text evidence="15">Digests double-stranded RNA. Involved in the processing of primary rRNA transcript to yield the immediate precursors to the large and small rRNAs (23S and 16S). Processes some mRNAs, and tRNAs when they are encoded in the rRNA operon. Processes pre-crRNA and tracrRNA of type II CRISPR loci if present in the organism.</text>
</comment>
<dbReference type="CDD" id="cd00593">
    <property type="entry name" value="RIBOc"/>
    <property type="match status" value="1"/>
</dbReference>
<dbReference type="GO" id="GO:0006364">
    <property type="term" value="P:rRNA processing"/>
    <property type="evidence" value="ECO:0007669"/>
    <property type="project" value="UniProtKB-UniRule"/>
</dbReference>
<evidence type="ECO:0000256" key="4">
    <source>
        <dbReference type="ARBA" id="ARBA00011738"/>
    </source>
</evidence>
<gene>
    <name evidence="15 18" type="primary">rnc</name>
    <name evidence="18" type="ORF">AFERRI_400187</name>
</gene>
<feature type="binding site" evidence="15">
    <location>
        <position position="126"/>
    </location>
    <ligand>
        <name>Mg(2+)</name>
        <dbReference type="ChEBI" id="CHEBI:18420"/>
    </ligand>
</feature>
<evidence type="ECO:0000256" key="9">
    <source>
        <dbReference type="ARBA" id="ARBA00022722"/>
    </source>
</evidence>
<accession>A0A060UQ61</accession>
<dbReference type="Pfam" id="PF14622">
    <property type="entry name" value="Ribonucleas_3_3"/>
    <property type="match status" value="1"/>
</dbReference>
<evidence type="ECO:0000256" key="13">
    <source>
        <dbReference type="ARBA" id="ARBA00022842"/>
    </source>
</evidence>
<dbReference type="FunFam" id="1.10.1520.10:FF:000001">
    <property type="entry name" value="Ribonuclease 3"/>
    <property type="match status" value="1"/>
</dbReference>
<dbReference type="GO" id="GO:0003725">
    <property type="term" value="F:double-stranded RNA binding"/>
    <property type="evidence" value="ECO:0007669"/>
    <property type="project" value="TreeGrafter"/>
</dbReference>
<dbReference type="SUPFAM" id="SSF54768">
    <property type="entry name" value="dsRNA-binding domain-like"/>
    <property type="match status" value="1"/>
</dbReference>
<dbReference type="PROSITE" id="PS00517">
    <property type="entry name" value="RNASE_3_1"/>
    <property type="match status" value="1"/>
</dbReference>
<organism evidence="18">
    <name type="scientific">Acidithiobacillus ferrivorans</name>
    <dbReference type="NCBI Taxonomy" id="160808"/>
    <lineage>
        <taxon>Bacteria</taxon>
        <taxon>Pseudomonadati</taxon>
        <taxon>Pseudomonadota</taxon>
        <taxon>Acidithiobacillia</taxon>
        <taxon>Acidithiobacillales</taxon>
        <taxon>Acidithiobacillaceae</taxon>
        <taxon>Acidithiobacillus</taxon>
    </lineage>
</organism>
<dbReference type="PANTHER" id="PTHR11207:SF0">
    <property type="entry name" value="RIBONUCLEASE 3"/>
    <property type="match status" value="1"/>
</dbReference>
<dbReference type="GO" id="GO:0046872">
    <property type="term" value="F:metal ion binding"/>
    <property type="evidence" value="ECO:0007669"/>
    <property type="project" value="UniProtKB-KW"/>
</dbReference>
<dbReference type="SUPFAM" id="SSF69065">
    <property type="entry name" value="RNase III domain-like"/>
    <property type="match status" value="1"/>
</dbReference>
<dbReference type="AlphaFoldDB" id="A0A060UQ61"/>
<evidence type="ECO:0000256" key="12">
    <source>
        <dbReference type="ARBA" id="ARBA00022801"/>
    </source>
</evidence>
<dbReference type="GO" id="GO:0006397">
    <property type="term" value="P:mRNA processing"/>
    <property type="evidence" value="ECO:0007669"/>
    <property type="project" value="UniProtKB-UniRule"/>
</dbReference>
<evidence type="ECO:0000256" key="3">
    <source>
        <dbReference type="ARBA" id="ARBA00010183"/>
    </source>
</evidence>
<evidence type="ECO:0000256" key="8">
    <source>
        <dbReference type="ARBA" id="ARBA00022694"/>
    </source>
</evidence>
<comment type="similarity">
    <text evidence="3">Belongs to the ribonuclease III family.</text>
</comment>
<evidence type="ECO:0000256" key="2">
    <source>
        <dbReference type="ARBA" id="ARBA00004496"/>
    </source>
</evidence>
<name>A0A060UQ61_9PROT</name>
<dbReference type="GO" id="GO:0004525">
    <property type="term" value="F:ribonuclease III activity"/>
    <property type="evidence" value="ECO:0007669"/>
    <property type="project" value="UniProtKB-UniRule"/>
</dbReference>
<evidence type="ECO:0000256" key="6">
    <source>
        <dbReference type="ARBA" id="ARBA00022552"/>
    </source>
</evidence>
<feature type="active site" evidence="15">
    <location>
        <position position="129"/>
    </location>
</feature>
<reference evidence="18" key="2">
    <citation type="submission" date="2014-07" db="EMBL/GenBank/DDBJ databases">
        <title>Initial genome analysis of the psychrotolerant acidophile Acidithiobacillus ferrivorans CF27: insights into iron and sulfur oxidation pathways and into biofilm formation.</title>
        <authorList>
            <person name="Talla E."/>
            <person name="Hedrich S."/>
            <person name="Mangenot S."/>
            <person name="Ji B."/>
            <person name="Johnson D.B."/>
            <person name="Barbe V."/>
            <person name="Bonnefoy V."/>
        </authorList>
    </citation>
    <scope>NUCLEOTIDE SEQUENCE [LARGE SCALE GENOMIC DNA]</scope>
    <source>
        <strain evidence="18">CF27</strain>
    </source>
</reference>
<feature type="domain" description="DRBM" evidence="16">
    <location>
        <begin position="167"/>
        <end position="236"/>
    </location>
</feature>
<dbReference type="InterPro" id="IPR036389">
    <property type="entry name" value="RNase_III_sf"/>
</dbReference>
<dbReference type="Gene3D" id="3.30.160.20">
    <property type="match status" value="1"/>
</dbReference>
<dbReference type="InterPro" id="IPR014720">
    <property type="entry name" value="dsRBD_dom"/>
</dbReference>
<keyword evidence="14 15" id="KW-0694">RNA-binding</keyword>
<evidence type="ECO:0000256" key="14">
    <source>
        <dbReference type="ARBA" id="ARBA00022884"/>
    </source>
</evidence>
<dbReference type="FunFam" id="3.30.160.20:FF:000003">
    <property type="entry name" value="Ribonuclease 3"/>
    <property type="match status" value="1"/>
</dbReference>
<feature type="domain" description="RNase III" evidence="17">
    <location>
        <begin position="18"/>
        <end position="140"/>
    </location>
</feature>
<evidence type="ECO:0000256" key="5">
    <source>
        <dbReference type="ARBA" id="ARBA00022490"/>
    </source>
</evidence>
<evidence type="ECO:0000313" key="18">
    <source>
        <dbReference type="EMBL" id="CDQ10406.1"/>
    </source>
</evidence>
<dbReference type="GO" id="GO:0019843">
    <property type="term" value="F:rRNA binding"/>
    <property type="evidence" value="ECO:0007669"/>
    <property type="project" value="UniProtKB-KW"/>
</dbReference>
<keyword evidence="6 15" id="KW-0698">rRNA processing</keyword>
<dbReference type="CDD" id="cd10845">
    <property type="entry name" value="DSRM_RNAse_III_family"/>
    <property type="match status" value="1"/>
</dbReference>
<dbReference type="Gene3D" id="1.10.1520.10">
    <property type="entry name" value="Ribonuclease III domain"/>
    <property type="match status" value="1"/>
</dbReference>
<proteinExistence type="inferred from homology"/>
<evidence type="ECO:0000259" key="16">
    <source>
        <dbReference type="PROSITE" id="PS50137"/>
    </source>
</evidence>
<dbReference type="GO" id="GO:0010468">
    <property type="term" value="P:regulation of gene expression"/>
    <property type="evidence" value="ECO:0007669"/>
    <property type="project" value="TreeGrafter"/>
</dbReference>
<dbReference type="InterPro" id="IPR000999">
    <property type="entry name" value="RNase_III_dom"/>
</dbReference>
<dbReference type="PROSITE" id="PS50137">
    <property type="entry name" value="DS_RBD"/>
    <property type="match status" value="1"/>
</dbReference>
<dbReference type="GO" id="GO:0042802">
    <property type="term" value="F:identical protein binding"/>
    <property type="evidence" value="ECO:0007669"/>
    <property type="project" value="UniProtKB-ARBA"/>
</dbReference>
<dbReference type="EC" id="3.1.26.3" evidence="15"/>
<feature type="binding site" evidence="15">
    <location>
        <position position="53"/>
    </location>
    <ligand>
        <name>Mg(2+)</name>
        <dbReference type="ChEBI" id="CHEBI:18420"/>
    </ligand>
</feature>
<evidence type="ECO:0000256" key="10">
    <source>
        <dbReference type="ARBA" id="ARBA00022723"/>
    </source>
</evidence>
<dbReference type="SMART" id="SM00358">
    <property type="entry name" value="DSRM"/>
    <property type="match status" value="1"/>
</dbReference>
<feature type="active site" evidence="15">
    <location>
        <position position="57"/>
    </location>
</feature>
<dbReference type="InterPro" id="IPR011907">
    <property type="entry name" value="RNase_III"/>
</dbReference>
<reference evidence="18" key="1">
    <citation type="submission" date="2014-03" db="EMBL/GenBank/DDBJ databases">
        <authorList>
            <person name="Genoscope - CEA"/>
        </authorList>
    </citation>
    <scope>NUCLEOTIDE SEQUENCE [LARGE SCALE GENOMIC DNA]</scope>
    <source>
        <strain evidence="18">CF27</strain>
    </source>
</reference>
<dbReference type="NCBIfam" id="TIGR02191">
    <property type="entry name" value="RNaseIII"/>
    <property type="match status" value="1"/>
</dbReference>
<evidence type="ECO:0000256" key="15">
    <source>
        <dbReference type="HAMAP-Rule" id="MF_00104"/>
    </source>
</evidence>
<keyword evidence="12 15" id="KW-0378">Hydrolase</keyword>
<dbReference type="EMBL" id="CCCS020000035">
    <property type="protein sequence ID" value="CDQ10406.1"/>
    <property type="molecule type" value="Genomic_DNA"/>
</dbReference>
<comment type="subcellular location">
    <subcellularLocation>
        <location evidence="2 15">Cytoplasm</location>
    </subcellularLocation>
</comment>
<dbReference type="GO" id="GO:0008033">
    <property type="term" value="P:tRNA processing"/>
    <property type="evidence" value="ECO:0007669"/>
    <property type="project" value="UniProtKB-KW"/>
</dbReference>
<keyword evidence="10 15" id="KW-0479">Metal-binding</keyword>
<comment type="caution">
    <text evidence="18">The sequence shown here is derived from an EMBL/GenBank/DDBJ whole genome shotgun (WGS) entry which is preliminary data.</text>
</comment>
<dbReference type="GO" id="GO:0005737">
    <property type="term" value="C:cytoplasm"/>
    <property type="evidence" value="ECO:0007669"/>
    <property type="project" value="UniProtKB-SubCell"/>
</dbReference>
<sequence length="240" mass="26195">MVLSSHVWITEFAFMGVLEGLQKSVGYHFREQSLLSQALTHRSAGAQHNERLEFLGDAALNFVVAAKLYARFPKVSEGDLSRMRARLVREETLAEIAGKIALADFLILGTGEIRSGGARRDSIRADALEAVIGAAFLDGGFAAAEDIVAQLVEPLMTDHLSGEELRDPKTRLQEFLQGQGRPLPIYALVAEKGQAHERRFVARCNVPGTEATEAEDGSRRKAEQQAAALMLAQLQVAARE</sequence>
<dbReference type="HAMAP" id="MF_00104">
    <property type="entry name" value="RNase_III"/>
    <property type="match status" value="1"/>
</dbReference>
<comment type="cofactor">
    <cofactor evidence="15">
        <name>Mg(2+)</name>
        <dbReference type="ChEBI" id="CHEBI:18420"/>
    </cofactor>
</comment>
<keyword evidence="15" id="KW-0699">rRNA-binding</keyword>
<dbReference type="SMART" id="SM00535">
    <property type="entry name" value="RIBOc"/>
    <property type="match status" value="1"/>
</dbReference>
<keyword evidence="8 15" id="KW-0819">tRNA processing</keyword>
<feature type="binding site" evidence="15">
    <location>
        <position position="129"/>
    </location>
    <ligand>
        <name>Mg(2+)</name>
        <dbReference type="ChEBI" id="CHEBI:18420"/>
    </ligand>
</feature>
<evidence type="ECO:0000256" key="1">
    <source>
        <dbReference type="ARBA" id="ARBA00000109"/>
    </source>
</evidence>